<accession>A0A0D2GAC4</accession>
<gene>
    <name evidence="2" type="ORF">X474_22155</name>
</gene>
<comment type="caution">
    <text evidence="2">The sequence shown here is derived from an EMBL/GenBank/DDBJ whole genome shotgun (WGS) entry which is preliminary data.</text>
</comment>
<dbReference type="InterPro" id="IPR008490">
    <property type="entry name" value="Transposase_InsH_N"/>
</dbReference>
<evidence type="ECO:0000313" key="3">
    <source>
        <dbReference type="Proteomes" id="UP000032233"/>
    </source>
</evidence>
<protein>
    <recommendedName>
        <fullName evidence="1">Transposase InsH N-terminal domain-containing protein</fullName>
    </recommendedName>
</protein>
<dbReference type="Proteomes" id="UP000032233">
    <property type="component" value="Unassembled WGS sequence"/>
</dbReference>
<name>A0A0D2GAC4_9BACT</name>
<reference evidence="2 3" key="1">
    <citation type="submission" date="2013-11" db="EMBL/GenBank/DDBJ databases">
        <title>Metagenomic analysis of a methanogenic consortium involved in long chain n-alkane degradation.</title>
        <authorList>
            <person name="Davidova I.A."/>
            <person name="Callaghan A.V."/>
            <person name="Wawrik B."/>
            <person name="Pruitt S."/>
            <person name="Marks C."/>
            <person name="Duncan K.E."/>
            <person name="Suflita J.M."/>
        </authorList>
    </citation>
    <scope>NUCLEOTIDE SEQUENCE [LARGE SCALE GENOMIC DNA]</scope>
    <source>
        <strain evidence="2 3">SPR</strain>
    </source>
</reference>
<dbReference type="Pfam" id="PF05598">
    <property type="entry name" value="DUF772"/>
    <property type="match status" value="1"/>
</dbReference>
<keyword evidence="3" id="KW-1185">Reference proteome</keyword>
<evidence type="ECO:0000313" key="2">
    <source>
        <dbReference type="EMBL" id="KIX11842.1"/>
    </source>
</evidence>
<sequence>MPTRFDHKGGFADHAAIRRKRREKTADKIDKIIDWHPIEEFLKKNLGHRHNAVGNPAYPALGMFKALLLQSWYGLS</sequence>
<dbReference type="AlphaFoldDB" id="A0A0D2GAC4"/>
<dbReference type="EMBL" id="AZAC01000042">
    <property type="protein sequence ID" value="KIX11842.1"/>
    <property type="molecule type" value="Genomic_DNA"/>
</dbReference>
<organism evidence="2 3">
    <name type="scientific">Dethiosulfatarculus sandiegensis</name>
    <dbReference type="NCBI Taxonomy" id="1429043"/>
    <lineage>
        <taxon>Bacteria</taxon>
        <taxon>Pseudomonadati</taxon>
        <taxon>Thermodesulfobacteriota</taxon>
        <taxon>Desulfarculia</taxon>
        <taxon>Desulfarculales</taxon>
        <taxon>Desulfarculaceae</taxon>
        <taxon>Dethiosulfatarculus</taxon>
    </lineage>
</organism>
<evidence type="ECO:0000259" key="1">
    <source>
        <dbReference type="Pfam" id="PF05598"/>
    </source>
</evidence>
<proteinExistence type="predicted"/>
<feature type="non-terminal residue" evidence="2">
    <location>
        <position position="76"/>
    </location>
</feature>
<feature type="domain" description="Transposase InsH N-terminal" evidence="1">
    <location>
        <begin position="20"/>
        <end position="76"/>
    </location>
</feature>
<dbReference type="InParanoid" id="A0A0D2GAC4"/>